<protein>
    <submittedName>
        <fullName evidence="1">Uncharacterized protein</fullName>
    </submittedName>
</protein>
<evidence type="ECO:0000313" key="1">
    <source>
        <dbReference type="EMBL" id="KAI4831626.1"/>
    </source>
</evidence>
<accession>A0ACB9XWR7</accession>
<keyword evidence="2" id="KW-1185">Reference proteome</keyword>
<gene>
    <name evidence="1" type="ORF">KUCAC02_001162</name>
</gene>
<dbReference type="EMBL" id="CM043786">
    <property type="protein sequence ID" value="KAI4831626.1"/>
    <property type="molecule type" value="Genomic_DNA"/>
</dbReference>
<comment type="caution">
    <text evidence="1">The sequence shown here is derived from an EMBL/GenBank/DDBJ whole genome shotgun (WGS) entry which is preliminary data.</text>
</comment>
<reference evidence="1" key="1">
    <citation type="submission" date="2022-05" db="EMBL/GenBank/DDBJ databases">
        <title>Chromosome-level genome of Chaenocephalus aceratus.</title>
        <authorList>
            <person name="Park H."/>
        </authorList>
    </citation>
    <scope>NUCLEOTIDE SEQUENCE</scope>
    <source>
        <strain evidence="1">KU_202001</strain>
    </source>
</reference>
<name>A0ACB9XWR7_CHAAC</name>
<sequence>LLSITKKMASGILTCACFRRLDHSWFLTSCLPPRTPVCTRGAAGKQEPHVSTPQPIQAQ</sequence>
<proteinExistence type="predicted"/>
<dbReference type="Proteomes" id="UP001057452">
    <property type="component" value="Chromosome 2"/>
</dbReference>
<evidence type="ECO:0000313" key="2">
    <source>
        <dbReference type="Proteomes" id="UP001057452"/>
    </source>
</evidence>
<organism evidence="1 2">
    <name type="scientific">Chaenocephalus aceratus</name>
    <name type="common">Blackfin icefish</name>
    <name type="synonym">Chaenichthys aceratus</name>
    <dbReference type="NCBI Taxonomy" id="36190"/>
    <lineage>
        <taxon>Eukaryota</taxon>
        <taxon>Metazoa</taxon>
        <taxon>Chordata</taxon>
        <taxon>Craniata</taxon>
        <taxon>Vertebrata</taxon>
        <taxon>Euteleostomi</taxon>
        <taxon>Actinopterygii</taxon>
        <taxon>Neopterygii</taxon>
        <taxon>Teleostei</taxon>
        <taxon>Neoteleostei</taxon>
        <taxon>Acanthomorphata</taxon>
        <taxon>Eupercaria</taxon>
        <taxon>Perciformes</taxon>
        <taxon>Notothenioidei</taxon>
        <taxon>Channichthyidae</taxon>
        <taxon>Chaenocephalus</taxon>
    </lineage>
</organism>
<feature type="non-terminal residue" evidence="1">
    <location>
        <position position="1"/>
    </location>
</feature>